<evidence type="ECO:0000256" key="2">
    <source>
        <dbReference type="SAM" id="SignalP"/>
    </source>
</evidence>
<name>A0A2I4F5U3_JUGRE</name>
<dbReference type="KEGG" id="jre:109020210"/>
<proteinExistence type="inferred from homology"/>
<dbReference type="PANTHER" id="PTHR12300">
    <property type="entry name" value="HVA22-LIKE PROTEINS"/>
    <property type="match status" value="1"/>
</dbReference>
<evidence type="ECO:0000313" key="3">
    <source>
        <dbReference type="Proteomes" id="UP000235220"/>
    </source>
</evidence>
<reference evidence="4" key="1">
    <citation type="submission" date="2025-08" db="UniProtKB">
        <authorList>
            <consortium name="RefSeq"/>
        </authorList>
    </citation>
    <scope>IDENTIFICATION</scope>
    <source>
        <tissue evidence="4">Leaves</tissue>
    </source>
</reference>
<comment type="subcellular location">
    <subcellularLocation>
        <location evidence="1">Membrane</location>
        <topology evidence="1">Multi-pass membrane protein</topology>
    </subcellularLocation>
</comment>
<dbReference type="Proteomes" id="UP000235220">
    <property type="component" value="Chromosome 10"/>
</dbReference>
<dbReference type="GeneID" id="109020210"/>
<evidence type="ECO:0000256" key="1">
    <source>
        <dbReference type="RuleBase" id="RU362006"/>
    </source>
</evidence>
<evidence type="ECO:0000313" key="4">
    <source>
        <dbReference type="RefSeq" id="XP_018858177.1"/>
    </source>
</evidence>
<dbReference type="AlphaFoldDB" id="A0A2I4F5U3"/>
<organism evidence="3 4">
    <name type="scientific">Juglans regia</name>
    <name type="common">English walnut</name>
    <dbReference type="NCBI Taxonomy" id="51240"/>
    <lineage>
        <taxon>Eukaryota</taxon>
        <taxon>Viridiplantae</taxon>
        <taxon>Streptophyta</taxon>
        <taxon>Embryophyta</taxon>
        <taxon>Tracheophyta</taxon>
        <taxon>Spermatophyta</taxon>
        <taxon>Magnoliopsida</taxon>
        <taxon>eudicotyledons</taxon>
        <taxon>Gunneridae</taxon>
        <taxon>Pentapetalae</taxon>
        <taxon>rosids</taxon>
        <taxon>fabids</taxon>
        <taxon>Fagales</taxon>
        <taxon>Juglandaceae</taxon>
        <taxon>Juglans</taxon>
    </lineage>
</organism>
<accession>A0A2I4F5U3</accession>
<feature type="signal peptide" evidence="2">
    <location>
        <begin position="1"/>
        <end position="22"/>
    </location>
</feature>
<dbReference type="Pfam" id="PF03134">
    <property type="entry name" value="TB2_DP1_HVA22"/>
    <property type="match status" value="1"/>
</dbReference>
<dbReference type="InParanoid" id="A0A2I4F5U3"/>
<gene>
    <name evidence="4" type="primary">LOC109020210</name>
</gene>
<keyword evidence="3" id="KW-1185">Reference proteome</keyword>
<keyword evidence="2" id="KW-0732">Signal</keyword>
<dbReference type="GO" id="GO:0016020">
    <property type="term" value="C:membrane"/>
    <property type="evidence" value="ECO:0007669"/>
    <property type="project" value="UniProtKB-SubCell"/>
</dbReference>
<comment type="similarity">
    <text evidence="1">Belongs to the DP1 family.</text>
</comment>
<feature type="chain" id="PRO_5014290145" description="HVA22-like protein" evidence="2">
    <location>
        <begin position="23"/>
        <end position="152"/>
    </location>
</feature>
<dbReference type="RefSeq" id="XP_018858177.1">
    <property type="nucleotide sequence ID" value="XM_019002632.2"/>
</dbReference>
<sequence length="152" mass="18136">MLGDFITRCLLLLLCYAYPALQCYKTVEKNRVGIKELRFWCQYWIIVAILTALERVVDVFMTRFPLYGEMKLALIIYLWYPKTKGTSYVYETLLRPNVAKHETDIDHKLLEWRARMWDLAIFYWQNCSELGQSAFLQVLQYFAAGRFNHTNN</sequence>
<dbReference type="OrthoDB" id="434647at2759"/>
<dbReference type="InterPro" id="IPR004345">
    <property type="entry name" value="TB2_DP1_HVA22"/>
</dbReference>
<protein>
    <recommendedName>
        <fullName evidence="1">HVA22-like protein</fullName>
    </recommendedName>
</protein>
<dbReference type="PANTHER" id="PTHR12300:SF162">
    <property type="entry name" value="HVA22-LIKE PROTEIN J"/>
    <property type="match status" value="1"/>
</dbReference>
<dbReference type="FunCoup" id="A0A2I4F5U3">
    <property type="interactions" value="825"/>
</dbReference>